<evidence type="ECO:0000256" key="1">
    <source>
        <dbReference type="ARBA" id="ARBA00022448"/>
    </source>
</evidence>
<dbReference type="PROSITE" id="PS50893">
    <property type="entry name" value="ABC_TRANSPORTER_2"/>
    <property type="match status" value="1"/>
</dbReference>
<dbReference type="FunFam" id="3.40.50.300:FF:000032">
    <property type="entry name" value="Export ABC transporter ATP-binding protein"/>
    <property type="match status" value="1"/>
</dbReference>
<keyword evidence="3 7" id="KW-0067">ATP-binding</keyword>
<dbReference type="SUPFAM" id="SSF52540">
    <property type="entry name" value="P-loop containing nucleoside triphosphate hydrolases"/>
    <property type="match status" value="1"/>
</dbReference>
<dbReference type="SMART" id="SM00382">
    <property type="entry name" value="AAA"/>
    <property type="match status" value="1"/>
</dbReference>
<evidence type="ECO:0000259" key="6">
    <source>
        <dbReference type="PROSITE" id="PS50893"/>
    </source>
</evidence>
<dbReference type="GO" id="GO:0016887">
    <property type="term" value="F:ATP hydrolysis activity"/>
    <property type="evidence" value="ECO:0007669"/>
    <property type="project" value="InterPro"/>
</dbReference>
<feature type="domain" description="ABC transporter" evidence="6">
    <location>
        <begin position="22"/>
        <end position="238"/>
    </location>
</feature>
<dbReference type="GO" id="GO:0022857">
    <property type="term" value="F:transmembrane transporter activity"/>
    <property type="evidence" value="ECO:0007669"/>
    <property type="project" value="UniProtKB-ARBA"/>
</dbReference>
<dbReference type="PANTHER" id="PTHR42798:SF7">
    <property type="entry name" value="ALPHA-D-RIBOSE 1-METHYLPHOSPHONATE 5-TRIPHOSPHATE SYNTHASE SUBUNIT PHNL"/>
    <property type="match status" value="1"/>
</dbReference>
<dbReference type="InterPro" id="IPR003593">
    <property type="entry name" value="AAA+_ATPase"/>
</dbReference>
<evidence type="ECO:0000256" key="5">
    <source>
        <dbReference type="ARBA" id="ARBA00038388"/>
    </source>
</evidence>
<keyword evidence="2" id="KW-0547">Nucleotide-binding</keyword>
<dbReference type="EMBL" id="LT838813">
    <property type="protein sequence ID" value="SMD45473.1"/>
    <property type="molecule type" value="Genomic_DNA"/>
</dbReference>
<gene>
    <name evidence="7" type="ORF">SAMN00777080_4124</name>
</gene>
<dbReference type="InterPro" id="IPR027417">
    <property type="entry name" value="P-loop_NTPase"/>
</dbReference>
<dbReference type="GO" id="GO:0005524">
    <property type="term" value="F:ATP binding"/>
    <property type="evidence" value="ECO:0007669"/>
    <property type="project" value="UniProtKB-KW"/>
</dbReference>
<accession>A0A1W2H9B8</accession>
<keyword evidence="8" id="KW-1185">Reference proteome</keyword>
<comment type="similarity">
    <text evidence="5">Belongs to the ABC transporter superfamily. Macrolide exporter (TC 3.A.1.122) family.</text>
</comment>
<evidence type="ECO:0000313" key="8">
    <source>
        <dbReference type="Proteomes" id="UP000192333"/>
    </source>
</evidence>
<dbReference type="CDD" id="cd03255">
    <property type="entry name" value="ABC_MJ0796_LolCDE_FtsE"/>
    <property type="match status" value="1"/>
</dbReference>
<dbReference type="InterPro" id="IPR017871">
    <property type="entry name" value="ABC_transporter-like_CS"/>
</dbReference>
<protein>
    <submittedName>
        <fullName evidence="7">Lipoprotein-releasing system ATP-binding protein</fullName>
    </submittedName>
</protein>
<dbReference type="AlphaFoldDB" id="A0A1W2H9B8"/>
<organism evidence="7 8">
    <name type="scientific">Aquiflexum balticum DSM 16537</name>
    <dbReference type="NCBI Taxonomy" id="758820"/>
    <lineage>
        <taxon>Bacteria</taxon>
        <taxon>Pseudomonadati</taxon>
        <taxon>Bacteroidota</taxon>
        <taxon>Cytophagia</taxon>
        <taxon>Cytophagales</taxon>
        <taxon>Cyclobacteriaceae</taxon>
        <taxon>Aquiflexum</taxon>
    </lineage>
</organism>
<name>A0A1W2H9B8_9BACT</name>
<dbReference type="Gene3D" id="3.40.50.300">
    <property type="entry name" value="P-loop containing nucleotide triphosphate hydrolases"/>
    <property type="match status" value="1"/>
</dbReference>
<proteinExistence type="inferred from homology"/>
<dbReference type="InterPro" id="IPR003439">
    <property type="entry name" value="ABC_transporter-like_ATP-bd"/>
</dbReference>
<dbReference type="PROSITE" id="PS00211">
    <property type="entry name" value="ABC_TRANSPORTER_1"/>
    <property type="match status" value="1"/>
</dbReference>
<evidence type="ECO:0000256" key="4">
    <source>
        <dbReference type="ARBA" id="ARBA00022967"/>
    </source>
</evidence>
<sequence>MSIVKLQRNQFLYLRSLIQKMLVAKGIHKQYGELHVLKGVDVNISQGEVVSIVGASGAGKSTLLHILGTLDQADRGEVWIADTNVTKLKGDKMAEFRNSEIGFIFQFHNLLPEFTAEENIIIPGLIANRPVNELKKRAAQLAEILGFGTRLGHKPSELSGGEQQRVAVARALINDPKIIFADEPSGNLDSKSAQALHELFFDLRKEFGQSFVIVTHNQELAKMADRMMVMQDGKIFRIEDK</sequence>
<dbReference type="InterPro" id="IPR017911">
    <property type="entry name" value="MacB-like_ATP-bd"/>
</dbReference>
<evidence type="ECO:0000313" key="7">
    <source>
        <dbReference type="EMBL" id="SMD45473.1"/>
    </source>
</evidence>
<dbReference type="STRING" id="758820.SAMN00777080_4124"/>
<keyword evidence="7" id="KW-0449">Lipoprotein</keyword>
<evidence type="ECO:0000256" key="3">
    <source>
        <dbReference type="ARBA" id="ARBA00022840"/>
    </source>
</evidence>
<keyword evidence="4" id="KW-1278">Translocase</keyword>
<keyword evidence="1" id="KW-0813">Transport</keyword>
<dbReference type="Pfam" id="PF00005">
    <property type="entry name" value="ABC_tran"/>
    <property type="match status" value="1"/>
</dbReference>
<evidence type="ECO:0000256" key="2">
    <source>
        <dbReference type="ARBA" id="ARBA00022741"/>
    </source>
</evidence>
<dbReference type="GO" id="GO:0098796">
    <property type="term" value="C:membrane protein complex"/>
    <property type="evidence" value="ECO:0007669"/>
    <property type="project" value="UniProtKB-ARBA"/>
</dbReference>
<dbReference type="Proteomes" id="UP000192333">
    <property type="component" value="Chromosome I"/>
</dbReference>
<dbReference type="PANTHER" id="PTHR42798">
    <property type="entry name" value="LIPOPROTEIN-RELEASING SYSTEM ATP-BINDING PROTEIN LOLD"/>
    <property type="match status" value="1"/>
</dbReference>
<reference evidence="8" key="1">
    <citation type="submission" date="2017-04" db="EMBL/GenBank/DDBJ databases">
        <authorList>
            <person name="Varghese N."/>
            <person name="Submissions S."/>
        </authorList>
    </citation>
    <scope>NUCLEOTIDE SEQUENCE [LARGE SCALE GENOMIC DNA]</scope>
    <source>
        <strain evidence="8">DSM 16537</strain>
    </source>
</reference>